<evidence type="ECO:0000313" key="3">
    <source>
        <dbReference type="RefSeq" id="XP_026189683.1"/>
    </source>
</evidence>
<evidence type="ECO:0000256" key="1">
    <source>
        <dbReference type="SAM" id="SignalP"/>
    </source>
</evidence>
<dbReference type="GeneID" id="34618656"/>
<protein>
    <submittedName>
        <fullName evidence="3">Uncharacterized protein LOC34618656</fullName>
    </submittedName>
</protein>
<organism evidence="2 3">
    <name type="scientific">Cyclospora cayetanensis</name>
    <dbReference type="NCBI Taxonomy" id="88456"/>
    <lineage>
        <taxon>Eukaryota</taxon>
        <taxon>Sar</taxon>
        <taxon>Alveolata</taxon>
        <taxon>Apicomplexa</taxon>
        <taxon>Conoidasida</taxon>
        <taxon>Coccidia</taxon>
        <taxon>Eucoccidiorida</taxon>
        <taxon>Eimeriorina</taxon>
        <taxon>Eimeriidae</taxon>
        <taxon>Cyclospora</taxon>
    </lineage>
</organism>
<keyword evidence="1" id="KW-0732">Signal</keyword>
<accession>A0A6P6RPR6</accession>
<keyword evidence="2" id="KW-1185">Reference proteome</keyword>
<evidence type="ECO:0000313" key="2">
    <source>
        <dbReference type="Proteomes" id="UP000515125"/>
    </source>
</evidence>
<dbReference type="RefSeq" id="XP_026189683.1">
    <property type="nucleotide sequence ID" value="XM_026333898.1"/>
</dbReference>
<dbReference type="OrthoDB" id="390351at2759"/>
<dbReference type="Proteomes" id="UP000515125">
    <property type="component" value="Unplaced"/>
</dbReference>
<dbReference type="AlphaFoldDB" id="A0A6P6RPR6"/>
<reference evidence="3" key="1">
    <citation type="submission" date="2025-08" db="UniProtKB">
        <authorList>
            <consortium name="RefSeq"/>
        </authorList>
    </citation>
    <scope>IDENTIFICATION</scope>
</reference>
<proteinExistence type="predicted"/>
<feature type="chain" id="PRO_5028185068" evidence="1">
    <location>
        <begin position="22"/>
        <end position="346"/>
    </location>
</feature>
<name>A0A6P6RPR6_9EIME</name>
<gene>
    <name evidence="3" type="primary">LOC34618656</name>
</gene>
<feature type="signal peptide" evidence="1">
    <location>
        <begin position="1"/>
        <end position="21"/>
    </location>
</feature>
<sequence length="346" mass="38325">MASRADCLSPRSLCILAASLAALQVRDIEVQQFVWREVQQQLQQLQPPDLCLLLEAMRRWGAYSRSNCDLLLQRMSEEIDSFTAADVAASIDAIASMGLARGFLLRQLSSLAFENLHQFSQQQLLVLMKGLGRLRFLTPANCETLLQHFRIDCSSAEEQQQHSPGSDRGAAGDLGWTPHKSAQLLGALALCDVGPLQSGLESMLLQLLQHIEKTFGGPSTPETASAGLRGVVLHRLGTAALVDAAYAICCFQLQARQMQDRQETSGLHAEVSLALDLLRGPHRLQLQRNVACGGYRVDFFDQDTRICIDVDTVYKHSPCTVKHRQGNDSQRGARIWGKEGDWQIYQ</sequence>